<dbReference type="Gene3D" id="3.40.50.2300">
    <property type="match status" value="1"/>
</dbReference>
<dbReference type="GO" id="GO:0000160">
    <property type="term" value="P:phosphorelay signal transduction system"/>
    <property type="evidence" value="ECO:0007669"/>
    <property type="project" value="InterPro"/>
</dbReference>
<dbReference type="PANTHER" id="PTHR45138">
    <property type="entry name" value="REGULATORY COMPONENTS OF SENSORY TRANSDUCTION SYSTEM"/>
    <property type="match status" value="1"/>
</dbReference>
<dbReference type="InterPro" id="IPR000160">
    <property type="entry name" value="GGDEF_dom"/>
</dbReference>
<dbReference type="FunFam" id="3.30.70.270:FF:000001">
    <property type="entry name" value="Diguanylate cyclase domain protein"/>
    <property type="match status" value="1"/>
</dbReference>
<dbReference type="PROSITE" id="PS50110">
    <property type="entry name" value="RESPONSE_REGULATORY"/>
    <property type="match status" value="1"/>
</dbReference>
<evidence type="ECO:0000313" key="6">
    <source>
        <dbReference type="Proteomes" id="UP000799092"/>
    </source>
</evidence>
<keyword evidence="6" id="KW-1185">Reference proteome</keyword>
<dbReference type="CDD" id="cd01949">
    <property type="entry name" value="GGDEF"/>
    <property type="match status" value="1"/>
</dbReference>
<evidence type="ECO:0000313" key="5">
    <source>
        <dbReference type="EMBL" id="MRH44889.1"/>
    </source>
</evidence>
<dbReference type="SUPFAM" id="SSF55073">
    <property type="entry name" value="Nucleotide cyclase"/>
    <property type="match status" value="1"/>
</dbReference>
<dbReference type="SUPFAM" id="SSF52172">
    <property type="entry name" value="CheY-like"/>
    <property type="match status" value="1"/>
</dbReference>
<keyword evidence="1" id="KW-0597">Phosphoprotein</keyword>
<evidence type="ECO:0000259" key="4">
    <source>
        <dbReference type="PROSITE" id="PS50887"/>
    </source>
</evidence>
<organism evidence="5 6">
    <name type="scientific">Aquibacillus halophilus</name>
    <dbReference type="NCBI Taxonomy" id="930132"/>
    <lineage>
        <taxon>Bacteria</taxon>
        <taxon>Bacillati</taxon>
        <taxon>Bacillota</taxon>
        <taxon>Bacilli</taxon>
        <taxon>Bacillales</taxon>
        <taxon>Bacillaceae</taxon>
        <taxon>Aquibacillus</taxon>
    </lineage>
</organism>
<dbReference type="GO" id="GO:1902201">
    <property type="term" value="P:negative regulation of bacterial-type flagellum-dependent cell motility"/>
    <property type="evidence" value="ECO:0007669"/>
    <property type="project" value="TreeGrafter"/>
</dbReference>
<feature type="domain" description="GGDEF" evidence="4">
    <location>
        <begin position="182"/>
        <end position="319"/>
    </location>
</feature>
<dbReference type="InterPro" id="IPR001789">
    <property type="entry name" value="Sig_transdc_resp-reg_receiver"/>
</dbReference>
<sequence>MTEANNCKVLIVDDRAENLLALEAILEDLDVKLLKANSGNDALSLMLEEEIALVLLDVQMPEMDGFEVAEIMKSSDRTKYIPIIFVTAISKEDKYVSKAYDSGAVDYLLKPIVPEFLISKVKVFMELHRQKQKIKQQAMELEEANAKLRALSYIDGLTQIPNRRNFDENLEKEWKNAIRTASQVSLILIDVDFFKDYNDIYGHSKGDECLKSVGTKLANTVQRPRDLVARYGGEEFVVVLPNTSRQDAEMIANQMKDNIEGLQIAHGKSSVSNYVTISGGIATLKPTVIMKKEELSQRADQALYKAKDLGGNQIVAYNVDLQ</sequence>
<dbReference type="EMBL" id="WJNG01000020">
    <property type="protein sequence ID" value="MRH44889.1"/>
    <property type="molecule type" value="Genomic_DNA"/>
</dbReference>
<dbReference type="PROSITE" id="PS50887">
    <property type="entry name" value="GGDEF"/>
    <property type="match status" value="1"/>
</dbReference>
<dbReference type="Pfam" id="PF00072">
    <property type="entry name" value="Response_reg"/>
    <property type="match status" value="1"/>
</dbReference>
<accession>A0A6A8DMA4</accession>
<evidence type="ECO:0000256" key="2">
    <source>
        <dbReference type="SAM" id="Coils"/>
    </source>
</evidence>
<name>A0A6A8DMA4_9BACI</name>
<dbReference type="PANTHER" id="PTHR45138:SF9">
    <property type="entry name" value="DIGUANYLATE CYCLASE DGCM-RELATED"/>
    <property type="match status" value="1"/>
</dbReference>
<feature type="coiled-coil region" evidence="2">
    <location>
        <begin position="124"/>
        <end position="151"/>
    </location>
</feature>
<comment type="caution">
    <text evidence="5">The sequence shown here is derived from an EMBL/GenBank/DDBJ whole genome shotgun (WGS) entry which is preliminary data.</text>
</comment>
<dbReference type="GO" id="GO:0043709">
    <property type="term" value="P:cell adhesion involved in single-species biofilm formation"/>
    <property type="evidence" value="ECO:0007669"/>
    <property type="project" value="TreeGrafter"/>
</dbReference>
<dbReference type="InterPro" id="IPR050469">
    <property type="entry name" value="Diguanylate_Cyclase"/>
</dbReference>
<dbReference type="InterPro" id="IPR029787">
    <property type="entry name" value="Nucleotide_cyclase"/>
</dbReference>
<evidence type="ECO:0000256" key="1">
    <source>
        <dbReference type="PROSITE-ProRule" id="PRU00169"/>
    </source>
</evidence>
<dbReference type="NCBIfam" id="TIGR00254">
    <property type="entry name" value="GGDEF"/>
    <property type="match status" value="1"/>
</dbReference>
<dbReference type="SMART" id="SM00267">
    <property type="entry name" value="GGDEF"/>
    <property type="match status" value="1"/>
</dbReference>
<dbReference type="RefSeq" id="WP_153738488.1">
    <property type="nucleotide sequence ID" value="NZ_WJNG01000020.1"/>
</dbReference>
<gene>
    <name evidence="5" type="ORF">GH741_19795</name>
</gene>
<dbReference type="GO" id="GO:0005886">
    <property type="term" value="C:plasma membrane"/>
    <property type="evidence" value="ECO:0007669"/>
    <property type="project" value="TreeGrafter"/>
</dbReference>
<evidence type="ECO:0000259" key="3">
    <source>
        <dbReference type="PROSITE" id="PS50110"/>
    </source>
</evidence>
<dbReference type="Proteomes" id="UP000799092">
    <property type="component" value="Unassembled WGS sequence"/>
</dbReference>
<dbReference type="GO" id="GO:0052621">
    <property type="term" value="F:diguanylate cyclase activity"/>
    <property type="evidence" value="ECO:0007669"/>
    <property type="project" value="TreeGrafter"/>
</dbReference>
<dbReference type="InterPro" id="IPR043128">
    <property type="entry name" value="Rev_trsase/Diguanyl_cyclase"/>
</dbReference>
<keyword evidence="2" id="KW-0175">Coiled coil</keyword>
<proteinExistence type="predicted"/>
<feature type="modified residue" description="4-aspartylphosphate" evidence="1">
    <location>
        <position position="57"/>
    </location>
</feature>
<dbReference type="AlphaFoldDB" id="A0A6A8DMA4"/>
<reference evidence="5" key="1">
    <citation type="submission" date="2019-11" db="EMBL/GenBank/DDBJ databases">
        <authorList>
            <person name="Li J."/>
        </authorList>
    </citation>
    <scope>NUCLEOTIDE SEQUENCE</scope>
    <source>
        <strain evidence="5">B6B</strain>
    </source>
</reference>
<dbReference type="OrthoDB" id="9759607at2"/>
<dbReference type="InterPro" id="IPR011006">
    <property type="entry name" value="CheY-like_superfamily"/>
</dbReference>
<dbReference type="Pfam" id="PF00990">
    <property type="entry name" value="GGDEF"/>
    <property type="match status" value="1"/>
</dbReference>
<protein>
    <submittedName>
        <fullName evidence="5">Diguanylate cyclase</fullName>
    </submittedName>
</protein>
<dbReference type="SMART" id="SM00448">
    <property type="entry name" value="REC"/>
    <property type="match status" value="1"/>
</dbReference>
<feature type="domain" description="Response regulatory" evidence="3">
    <location>
        <begin position="8"/>
        <end position="125"/>
    </location>
</feature>
<dbReference type="Gene3D" id="3.30.70.270">
    <property type="match status" value="1"/>
</dbReference>